<evidence type="ECO:0000256" key="3">
    <source>
        <dbReference type="SAM" id="SignalP"/>
    </source>
</evidence>
<evidence type="ECO:0000313" key="5">
    <source>
        <dbReference type="Proteomes" id="UP001219525"/>
    </source>
</evidence>
<feature type="transmembrane region" description="Helical" evidence="2">
    <location>
        <begin position="222"/>
        <end position="244"/>
    </location>
</feature>
<evidence type="ECO:0000313" key="4">
    <source>
        <dbReference type="EMBL" id="KAJ7214020.1"/>
    </source>
</evidence>
<proteinExistence type="predicted"/>
<comment type="caution">
    <text evidence="4">The sequence shown here is derived from an EMBL/GenBank/DDBJ whole genome shotgun (WGS) entry which is preliminary data.</text>
</comment>
<feature type="signal peptide" evidence="3">
    <location>
        <begin position="1"/>
        <end position="17"/>
    </location>
</feature>
<dbReference type="Proteomes" id="UP001219525">
    <property type="component" value="Unassembled WGS sequence"/>
</dbReference>
<organism evidence="4 5">
    <name type="scientific">Mycena pura</name>
    <dbReference type="NCBI Taxonomy" id="153505"/>
    <lineage>
        <taxon>Eukaryota</taxon>
        <taxon>Fungi</taxon>
        <taxon>Dikarya</taxon>
        <taxon>Basidiomycota</taxon>
        <taxon>Agaricomycotina</taxon>
        <taxon>Agaricomycetes</taxon>
        <taxon>Agaricomycetidae</taxon>
        <taxon>Agaricales</taxon>
        <taxon>Marasmiineae</taxon>
        <taxon>Mycenaceae</taxon>
        <taxon>Mycena</taxon>
    </lineage>
</organism>
<evidence type="ECO:0000256" key="1">
    <source>
        <dbReference type="SAM" id="MobiDB-lite"/>
    </source>
</evidence>
<reference evidence="4" key="1">
    <citation type="submission" date="2023-03" db="EMBL/GenBank/DDBJ databases">
        <title>Massive genome expansion in bonnet fungi (Mycena s.s.) driven by repeated elements and novel gene families across ecological guilds.</title>
        <authorList>
            <consortium name="Lawrence Berkeley National Laboratory"/>
            <person name="Harder C.B."/>
            <person name="Miyauchi S."/>
            <person name="Viragh M."/>
            <person name="Kuo A."/>
            <person name="Thoen E."/>
            <person name="Andreopoulos B."/>
            <person name="Lu D."/>
            <person name="Skrede I."/>
            <person name="Drula E."/>
            <person name="Henrissat B."/>
            <person name="Morin E."/>
            <person name="Kohler A."/>
            <person name="Barry K."/>
            <person name="LaButti K."/>
            <person name="Morin E."/>
            <person name="Salamov A."/>
            <person name="Lipzen A."/>
            <person name="Mereny Z."/>
            <person name="Hegedus B."/>
            <person name="Baldrian P."/>
            <person name="Stursova M."/>
            <person name="Weitz H."/>
            <person name="Taylor A."/>
            <person name="Grigoriev I.V."/>
            <person name="Nagy L.G."/>
            <person name="Martin F."/>
            <person name="Kauserud H."/>
        </authorList>
    </citation>
    <scope>NUCLEOTIDE SEQUENCE</scope>
    <source>
        <strain evidence="4">9144</strain>
    </source>
</reference>
<accession>A0AAD6VIK5</accession>
<feature type="region of interest" description="Disordered" evidence="1">
    <location>
        <begin position="280"/>
        <end position="321"/>
    </location>
</feature>
<dbReference type="Gene3D" id="2.60.120.260">
    <property type="entry name" value="Galactose-binding domain-like"/>
    <property type="match status" value="1"/>
</dbReference>
<feature type="chain" id="PRO_5042004169" evidence="3">
    <location>
        <begin position="18"/>
        <end position="333"/>
    </location>
</feature>
<keyword evidence="3" id="KW-0732">Signal</keyword>
<keyword evidence="2" id="KW-0812">Transmembrane</keyword>
<sequence>MLPRFFILSLLTQLSWCITANRTIDDTLGDPITGSIPVYAPAGNWSTEDCSDCVPYSDISQSFEGTWHQTTHHAGDAPSSVTLQFTGTAVYLFSIIPNPLFGVTTAYNLQFILDGVPVGSFTHQPNFNATTFQYSVPVLSLENLVNEPHTLVAEPGGSSFFIFDYAIYTSENGSTPTGVSAQPSFSTDIGSTQTSTVQTTQTASTVGVIAGTSASPRVPAGVIAGCAVSAPAIILLVAAIIICATRRRRRRRLDVVDEDRAYEAHGFATVGDILTWTRQPEVPNDTMSSLPPNDTMSSPPAAPPSYTMSSESPPVAPPHYTMESKLRLEADFA</sequence>
<feature type="compositionally biased region" description="Polar residues" evidence="1">
    <location>
        <begin position="285"/>
        <end position="298"/>
    </location>
</feature>
<dbReference type="EMBL" id="JARJCW010000020">
    <property type="protein sequence ID" value="KAJ7214020.1"/>
    <property type="molecule type" value="Genomic_DNA"/>
</dbReference>
<keyword evidence="2" id="KW-0472">Membrane</keyword>
<protein>
    <submittedName>
        <fullName evidence="4">Uncharacterized protein</fullName>
    </submittedName>
</protein>
<dbReference type="AlphaFoldDB" id="A0AAD6VIK5"/>
<name>A0AAD6VIK5_9AGAR</name>
<keyword evidence="2" id="KW-1133">Transmembrane helix</keyword>
<evidence type="ECO:0000256" key="2">
    <source>
        <dbReference type="SAM" id="Phobius"/>
    </source>
</evidence>
<gene>
    <name evidence="4" type="ORF">GGX14DRAFT_618076</name>
</gene>
<keyword evidence="5" id="KW-1185">Reference proteome</keyword>